<dbReference type="GO" id="GO:0005525">
    <property type="term" value="F:GTP binding"/>
    <property type="evidence" value="ECO:0007669"/>
    <property type="project" value="UniProtKB-KW"/>
</dbReference>
<keyword evidence="2" id="KW-0547">Nucleotide-binding</keyword>
<sequence length="209" mass="23520">MAESSVTVCTDKLLKVLVIGDVKHFDERYKFTLGVDFTLKTLRGNINYTDLFSLASRWRFKNMSRVYYKGAMGALVVFDITKSPTSGGKVCLNGGCPIPAVLLANKCDMTGRDGDLLSSLDSFCEDNNLVGWFETSAKDNINIDEAGAFFVKQMMLCDTGPSNEDHHWDTIKVSEAPEESRSRSQSWCCWRPRQRAKQRPPAVRRSDRT</sequence>
<evidence type="ECO:0000256" key="1">
    <source>
        <dbReference type="ARBA" id="ARBA00006270"/>
    </source>
</evidence>
<dbReference type="Pfam" id="PF00071">
    <property type="entry name" value="Ras"/>
    <property type="match status" value="1"/>
</dbReference>
<feature type="region of interest" description="Disordered" evidence="4">
    <location>
        <begin position="173"/>
        <end position="209"/>
    </location>
</feature>
<dbReference type="GO" id="GO:0045335">
    <property type="term" value="C:phagocytic vesicle"/>
    <property type="evidence" value="ECO:0007669"/>
    <property type="project" value="TreeGrafter"/>
</dbReference>
<keyword evidence="6" id="KW-1185">Reference proteome</keyword>
<name>A0A3B4TY21_SERDU</name>
<dbReference type="AlphaFoldDB" id="A0A3B4TY21"/>
<dbReference type="GO" id="GO:0005764">
    <property type="term" value="C:lysosome"/>
    <property type="evidence" value="ECO:0007669"/>
    <property type="project" value="TreeGrafter"/>
</dbReference>
<evidence type="ECO:0000256" key="4">
    <source>
        <dbReference type="SAM" id="MobiDB-lite"/>
    </source>
</evidence>
<organism evidence="5 6">
    <name type="scientific">Seriola dumerili</name>
    <name type="common">Greater amberjack</name>
    <name type="synonym">Caranx dumerili</name>
    <dbReference type="NCBI Taxonomy" id="41447"/>
    <lineage>
        <taxon>Eukaryota</taxon>
        <taxon>Metazoa</taxon>
        <taxon>Chordata</taxon>
        <taxon>Craniata</taxon>
        <taxon>Vertebrata</taxon>
        <taxon>Euteleostomi</taxon>
        <taxon>Actinopterygii</taxon>
        <taxon>Neopterygii</taxon>
        <taxon>Teleostei</taxon>
        <taxon>Neoteleostei</taxon>
        <taxon>Acanthomorphata</taxon>
        <taxon>Carangaria</taxon>
        <taxon>Carangiformes</taxon>
        <taxon>Carangidae</taxon>
        <taxon>Seriola</taxon>
    </lineage>
</organism>
<dbReference type="InterPro" id="IPR027417">
    <property type="entry name" value="P-loop_NTPase"/>
</dbReference>
<reference evidence="5" key="1">
    <citation type="submission" date="2025-08" db="UniProtKB">
        <authorList>
            <consortium name="Ensembl"/>
        </authorList>
    </citation>
    <scope>IDENTIFICATION</scope>
</reference>
<protein>
    <submittedName>
        <fullName evidence="5">RAB32, member RAS onco family</fullName>
    </submittedName>
</protein>
<dbReference type="GO" id="GO:0090385">
    <property type="term" value="P:phagosome-lysosome fusion"/>
    <property type="evidence" value="ECO:0007669"/>
    <property type="project" value="TreeGrafter"/>
</dbReference>
<dbReference type="STRING" id="41447.ENSSDUP00000011201"/>
<evidence type="ECO:0000313" key="5">
    <source>
        <dbReference type="Ensembl" id="ENSSDUP00000011201.1"/>
    </source>
</evidence>
<dbReference type="GO" id="GO:0008333">
    <property type="term" value="P:endosome to lysosome transport"/>
    <property type="evidence" value="ECO:0007669"/>
    <property type="project" value="TreeGrafter"/>
</dbReference>
<comment type="similarity">
    <text evidence="1">Belongs to the small GTPase superfamily. Rab family.</text>
</comment>
<accession>A0A3B4TY21</accession>
<dbReference type="GeneTree" id="ENSGT00940000162477"/>
<dbReference type="PANTHER" id="PTHR47981:SF39">
    <property type="entry name" value="RAS-RELATED PROTEIN RAB"/>
    <property type="match status" value="1"/>
</dbReference>
<dbReference type="PROSITE" id="PS51419">
    <property type="entry name" value="RAB"/>
    <property type="match status" value="1"/>
</dbReference>
<dbReference type="PRINTS" id="PR00449">
    <property type="entry name" value="RASTRNSFRMNG"/>
</dbReference>
<evidence type="ECO:0000256" key="2">
    <source>
        <dbReference type="ARBA" id="ARBA00022741"/>
    </source>
</evidence>
<reference evidence="5" key="2">
    <citation type="submission" date="2025-09" db="UniProtKB">
        <authorList>
            <consortium name="Ensembl"/>
        </authorList>
    </citation>
    <scope>IDENTIFICATION</scope>
</reference>
<dbReference type="PANTHER" id="PTHR47981">
    <property type="entry name" value="RAB FAMILY"/>
    <property type="match status" value="1"/>
</dbReference>
<dbReference type="Proteomes" id="UP000261420">
    <property type="component" value="Unplaced"/>
</dbReference>
<dbReference type="SUPFAM" id="SSF52540">
    <property type="entry name" value="P-loop containing nucleoside triphosphate hydrolases"/>
    <property type="match status" value="1"/>
</dbReference>
<dbReference type="GO" id="GO:0003924">
    <property type="term" value="F:GTPase activity"/>
    <property type="evidence" value="ECO:0007669"/>
    <property type="project" value="InterPro"/>
</dbReference>
<dbReference type="Gene3D" id="3.40.50.300">
    <property type="entry name" value="P-loop containing nucleotide triphosphate hydrolases"/>
    <property type="match status" value="1"/>
</dbReference>
<dbReference type="Ensembl" id="ENSSDUT00000011410.1">
    <property type="protein sequence ID" value="ENSSDUP00000011201.1"/>
    <property type="gene ID" value="ENSSDUG00000008176.1"/>
</dbReference>
<dbReference type="GO" id="GO:0005770">
    <property type="term" value="C:late endosome"/>
    <property type="evidence" value="ECO:0007669"/>
    <property type="project" value="TreeGrafter"/>
</dbReference>
<dbReference type="SMART" id="SM00175">
    <property type="entry name" value="RAB"/>
    <property type="match status" value="1"/>
</dbReference>
<evidence type="ECO:0000256" key="3">
    <source>
        <dbReference type="ARBA" id="ARBA00023134"/>
    </source>
</evidence>
<evidence type="ECO:0000313" key="6">
    <source>
        <dbReference type="Proteomes" id="UP000261420"/>
    </source>
</evidence>
<dbReference type="InterPro" id="IPR001806">
    <property type="entry name" value="Small_GTPase"/>
</dbReference>
<proteinExistence type="inferred from homology"/>
<keyword evidence="3" id="KW-0342">GTP-binding</keyword>